<dbReference type="Proteomes" id="UP001221757">
    <property type="component" value="Unassembled WGS sequence"/>
</dbReference>
<sequence>MTPIARDSIPKHIKAKAHQRNIAEQNCRVQFAATAENINEAINAELGMMEIAPLDVRSGHSRVENPSATEQDMWASYDIDGAIFTAGDDPEDLLVKQRQTLGREADEFGLWNSQSMARQLGFSMEGTLPVLDERDEDDALLCEMMDNAQLHEEPDIADMVDVFARYSGQSPRQRVSNSLMRVFLWILGEGGARDVPSLDALRKLQATLHKKGGVPTVPWTSSQGNTFYLNDLRVIIAKDYANPLTCANLHFYPEIPNGPISETWHGQKWRRELDRDALTPMIICGHRHFYVDEAARLRGGRLVIPLRWVIFKGAMHADAFEVHVNDQGHAKVDDSSEILVPAADLTDNYFDLEYENALPVTWDDSYPTNVLREIAKGRTYYSRNFTLILSLPPRMRPPPSNLRGSKLRLMSKAFLQINSYGSCAVYDQSTGQEAAFRLFVNTGPSDNPMASEMTGHIGSKGNYFCRKCKVGGCGVHKQTDEGFEIREGDPDQHRCQGCLYNHWIEDLIRCSRELKKGDPDLDSADIVKELMDWVTANESKIYNPFLSMKGFDPAKDTPIEILHTILLGIVKYAWHKTHTGWNPTKKVIYTHRLQATNTLGLSIPAIRAGYIMQFANSLIGRQFKQVTQTCVFQMHDLVDELQYSAWKAMGELLPLLWYPEIDNLEQYLADVETAASNILDIFAMIDPSKIIAKNKLHILVHAKTDILCHGPLVGVATEGFEGYNAVFRFCSIFSNHLAPSRDIARQLAQQEGLKHRLTGGWWMDTDGHWVQAGSAVRDFLFARPILQALLGWTDPKPSIQGSVRLQPLKRTKGQATLARQKMTLALVAPDAINCASYSVDCVWESCVNVVSNARDVALFYHGSTPYPQLRAGLSIVVLDVFQVSDNRHEIYNLPCLFRRQDEKTLIIVPSTDVQFIFNVQHDCYSSKCTASGNRAKMQEQMESTIMESFIEHQPLDKFVINTTAFHNAHLLRRCLPRSAWAPVPLFDTPQIRAEKHEELARELRQTQAGKRAQRKDAAGLQKTGRKKKAKTAKSATADAEVDFDFDLVNTSESDSGNDSDRRSPMRHSDADYDAREGVVDEPAGGEDVRRSGRARRPPKRFAEADSGDSSTESDSG</sequence>
<dbReference type="PANTHER" id="PTHR31912:SF34">
    <property type="entry name" value="NOTOCHORD-RELATED PROTEIN"/>
    <property type="match status" value="1"/>
</dbReference>
<evidence type="ECO:0000313" key="2">
    <source>
        <dbReference type="EMBL" id="KAJ7686815.1"/>
    </source>
</evidence>
<dbReference type="AlphaFoldDB" id="A0AAD7DDI6"/>
<keyword evidence="3" id="KW-1185">Reference proteome</keyword>
<protein>
    <submittedName>
        <fullName evidence="2">Uncharacterized protein</fullName>
    </submittedName>
</protein>
<comment type="caution">
    <text evidence="2">The sequence shown here is derived from an EMBL/GenBank/DDBJ whole genome shotgun (WGS) entry which is preliminary data.</text>
</comment>
<evidence type="ECO:0000313" key="3">
    <source>
        <dbReference type="Proteomes" id="UP001221757"/>
    </source>
</evidence>
<reference evidence="2" key="1">
    <citation type="submission" date="2023-03" db="EMBL/GenBank/DDBJ databases">
        <title>Massive genome expansion in bonnet fungi (Mycena s.s.) driven by repeated elements and novel gene families across ecological guilds.</title>
        <authorList>
            <consortium name="Lawrence Berkeley National Laboratory"/>
            <person name="Harder C.B."/>
            <person name="Miyauchi S."/>
            <person name="Viragh M."/>
            <person name="Kuo A."/>
            <person name="Thoen E."/>
            <person name="Andreopoulos B."/>
            <person name="Lu D."/>
            <person name="Skrede I."/>
            <person name="Drula E."/>
            <person name="Henrissat B."/>
            <person name="Morin E."/>
            <person name="Kohler A."/>
            <person name="Barry K."/>
            <person name="LaButti K."/>
            <person name="Morin E."/>
            <person name="Salamov A."/>
            <person name="Lipzen A."/>
            <person name="Mereny Z."/>
            <person name="Hegedus B."/>
            <person name="Baldrian P."/>
            <person name="Stursova M."/>
            <person name="Weitz H."/>
            <person name="Taylor A."/>
            <person name="Grigoriev I.V."/>
            <person name="Nagy L.G."/>
            <person name="Martin F."/>
            <person name="Kauserud H."/>
        </authorList>
    </citation>
    <scope>NUCLEOTIDE SEQUENCE</scope>
    <source>
        <strain evidence="2">CBHHK067</strain>
    </source>
</reference>
<evidence type="ECO:0000256" key="1">
    <source>
        <dbReference type="SAM" id="MobiDB-lite"/>
    </source>
</evidence>
<accession>A0AAD7DDI6</accession>
<name>A0AAD7DDI6_MYCRO</name>
<dbReference type="PANTHER" id="PTHR31912">
    <property type="entry name" value="IP13529P"/>
    <property type="match status" value="1"/>
</dbReference>
<gene>
    <name evidence="2" type="ORF">B0H17DRAFT_1136679</name>
</gene>
<feature type="compositionally biased region" description="Low complexity" evidence="1">
    <location>
        <begin position="1107"/>
        <end position="1116"/>
    </location>
</feature>
<feature type="compositionally biased region" description="Basic and acidic residues" evidence="1">
    <location>
        <begin position="1058"/>
        <end position="1078"/>
    </location>
</feature>
<feature type="region of interest" description="Disordered" evidence="1">
    <location>
        <begin position="1003"/>
        <end position="1036"/>
    </location>
</feature>
<proteinExistence type="predicted"/>
<feature type="region of interest" description="Disordered" evidence="1">
    <location>
        <begin position="1048"/>
        <end position="1116"/>
    </location>
</feature>
<dbReference type="EMBL" id="JARKIE010000093">
    <property type="protein sequence ID" value="KAJ7686815.1"/>
    <property type="molecule type" value="Genomic_DNA"/>
</dbReference>
<organism evidence="2 3">
    <name type="scientific">Mycena rosella</name>
    <name type="common">Pink bonnet</name>
    <name type="synonym">Agaricus rosellus</name>
    <dbReference type="NCBI Taxonomy" id="1033263"/>
    <lineage>
        <taxon>Eukaryota</taxon>
        <taxon>Fungi</taxon>
        <taxon>Dikarya</taxon>
        <taxon>Basidiomycota</taxon>
        <taxon>Agaricomycotina</taxon>
        <taxon>Agaricomycetes</taxon>
        <taxon>Agaricomycetidae</taxon>
        <taxon>Agaricales</taxon>
        <taxon>Marasmiineae</taxon>
        <taxon>Mycenaceae</taxon>
        <taxon>Mycena</taxon>
    </lineage>
</organism>